<feature type="chain" id="PRO_5042057370" description="Invasion associated locus B family protein" evidence="1">
    <location>
        <begin position="26"/>
        <end position="162"/>
    </location>
</feature>
<name>A0AAC9NR13_9ALTE</name>
<dbReference type="AlphaFoldDB" id="A0AAC9NR13"/>
<dbReference type="InterPro" id="IPR010642">
    <property type="entry name" value="Invasion_prot_B"/>
</dbReference>
<keyword evidence="1" id="KW-0732">Signal</keyword>
<dbReference type="PROSITE" id="PS51257">
    <property type="entry name" value="PROKAR_LIPOPROTEIN"/>
    <property type="match status" value="1"/>
</dbReference>
<dbReference type="EMBL" id="CP018024">
    <property type="protein sequence ID" value="APD88984.1"/>
    <property type="molecule type" value="Genomic_DNA"/>
</dbReference>
<sequence>MRRSLNKLIYTLSLFVSVSCNSVSAAEVFESWSYECKANSCFISQLLLSNKGPTTGVVAGMSVAIASKQRTILTLRFTNDAEKSAGVGLKIDNERAIHTKILACDSKVCETNIMMDEKLISEMLEGQIAQVAFMSQTTKKQITLPFSLKGYAPAFRRLNERK</sequence>
<evidence type="ECO:0000313" key="3">
    <source>
        <dbReference type="Proteomes" id="UP000182101"/>
    </source>
</evidence>
<feature type="signal peptide" evidence="1">
    <location>
        <begin position="1"/>
        <end position="25"/>
    </location>
</feature>
<dbReference type="InterPro" id="IPR038696">
    <property type="entry name" value="IalB_sf"/>
</dbReference>
<organism evidence="2 3">
    <name type="scientific">Alteromonas mediterranea</name>
    <dbReference type="NCBI Taxonomy" id="314275"/>
    <lineage>
        <taxon>Bacteria</taxon>
        <taxon>Pseudomonadati</taxon>
        <taxon>Pseudomonadota</taxon>
        <taxon>Gammaproteobacteria</taxon>
        <taxon>Alteromonadales</taxon>
        <taxon>Alteromonadaceae</taxon>
        <taxon>Alteromonas/Salinimonas group</taxon>
        <taxon>Alteromonas</taxon>
    </lineage>
</organism>
<proteinExistence type="predicted"/>
<gene>
    <name evidence="2" type="ORF">BM524_03675</name>
</gene>
<reference evidence="2 3" key="1">
    <citation type="submission" date="2016-11" db="EMBL/GenBank/DDBJ databases">
        <title>Networking in microbes: conjugative elements and plasmids in the genus Alteromonas.</title>
        <authorList>
            <person name="Lopez-Perez M."/>
            <person name="Ramon-Marco N."/>
            <person name="Rodriguez-Valera F."/>
        </authorList>
    </citation>
    <scope>NUCLEOTIDE SEQUENCE [LARGE SCALE GENOMIC DNA]</scope>
    <source>
        <strain evidence="2 3">CP48</strain>
    </source>
</reference>
<evidence type="ECO:0000256" key="1">
    <source>
        <dbReference type="SAM" id="SignalP"/>
    </source>
</evidence>
<protein>
    <recommendedName>
        <fullName evidence="4">Invasion associated locus B family protein</fullName>
    </recommendedName>
</protein>
<accession>A0AAC9NR13</accession>
<dbReference type="Gene3D" id="2.60.40.1880">
    <property type="entry name" value="Invasion associated locus B (IalB) protein"/>
    <property type="match status" value="1"/>
</dbReference>
<evidence type="ECO:0000313" key="2">
    <source>
        <dbReference type="EMBL" id="APD88984.1"/>
    </source>
</evidence>
<evidence type="ECO:0008006" key="4">
    <source>
        <dbReference type="Google" id="ProtNLM"/>
    </source>
</evidence>
<dbReference type="Pfam" id="PF06776">
    <property type="entry name" value="IalB"/>
    <property type="match status" value="1"/>
</dbReference>
<dbReference type="Proteomes" id="UP000182101">
    <property type="component" value="Chromosome"/>
</dbReference>
<dbReference type="RefSeq" id="WP_071950862.1">
    <property type="nucleotide sequence ID" value="NZ_CP018024.1"/>
</dbReference>